<dbReference type="Gene3D" id="3.20.20.60">
    <property type="entry name" value="Phosphoenolpyruvate-binding domains"/>
    <property type="match status" value="1"/>
</dbReference>
<dbReference type="PANTHER" id="PTHR32308:SF0">
    <property type="entry name" value="HPCH_HPAI ALDOLASE_CITRATE LYASE DOMAIN-CONTAINING PROTEIN"/>
    <property type="match status" value="1"/>
</dbReference>
<gene>
    <name evidence="5" type="ORF">J2S62_002500</name>
</gene>
<dbReference type="InterPro" id="IPR011206">
    <property type="entry name" value="Citrate_lyase_beta/mcl1/mcl2"/>
</dbReference>
<evidence type="ECO:0000313" key="6">
    <source>
        <dbReference type="Proteomes" id="UP001183794"/>
    </source>
</evidence>
<sequence>MMKYTGSMTVSTLTSRTALFTPANRIDRVEKALAGPADTVIVDLEDAVAETAKDSARQQLKDFLASLDPEVQHRLAIRINAPDTASGQLDLDMLGDAANLPAAIMVPKAEATGTFDRLPEFLDSVTVLALVETPTAVRDVHAIAALPRVDRLAIGAVDLSSALGSQIASVPIEAARAAVVLASAAAGLPGPLDTPTTEISNDDAIQAAAQASVRDGFGGMLCIHPKQLDHVTAAFTPSQEMVAWAERVIAAGDGAGTVDGQMIDRPVMLRAERILQDAGRSAS</sequence>
<dbReference type="Proteomes" id="UP001183794">
    <property type="component" value="Unassembled WGS sequence"/>
</dbReference>
<dbReference type="PANTHER" id="PTHR32308">
    <property type="entry name" value="LYASE BETA SUBUNIT, PUTATIVE (AFU_ORTHOLOGUE AFUA_4G13030)-RELATED"/>
    <property type="match status" value="1"/>
</dbReference>
<proteinExistence type="predicted"/>
<dbReference type="InterPro" id="IPR005000">
    <property type="entry name" value="Aldolase/citrate-lyase_domain"/>
</dbReference>
<dbReference type="InterPro" id="IPR015813">
    <property type="entry name" value="Pyrv/PenolPyrv_kinase-like_dom"/>
</dbReference>
<keyword evidence="2" id="KW-0479">Metal-binding</keyword>
<keyword evidence="3" id="KW-0460">Magnesium</keyword>
<evidence type="ECO:0000256" key="1">
    <source>
        <dbReference type="ARBA" id="ARBA00001946"/>
    </source>
</evidence>
<dbReference type="Pfam" id="PF03328">
    <property type="entry name" value="HpcH_HpaI"/>
    <property type="match status" value="1"/>
</dbReference>
<dbReference type="GO" id="GO:0016829">
    <property type="term" value="F:lyase activity"/>
    <property type="evidence" value="ECO:0007669"/>
    <property type="project" value="UniProtKB-KW"/>
</dbReference>
<reference evidence="5 6" key="1">
    <citation type="submission" date="2023-07" db="EMBL/GenBank/DDBJ databases">
        <title>Sequencing the genomes of 1000 actinobacteria strains.</title>
        <authorList>
            <person name="Klenk H.-P."/>
        </authorList>
    </citation>
    <scope>NUCLEOTIDE SEQUENCE [LARGE SCALE GENOMIC DNA]</scope>
    <source>
        <strain evidence="5 6">DSM 22966</strain>
    </source>
</reference>
<dbReference type="SUPFAM" id="SSF51621">
    <property type="entry name" value="Phosphoenolpyruvate/pyruvate domain"/>
    <property type="match status" value="1"/>
</dbReference>
<evidence type="ECO:0000256" key="2">
    <source>
        <dbReference type="ARBA" id="ARBA00022723"/>
    </source>
</evidence>
<name>A0ABU2B658_9MICC</name>
<evidence type="ECO:0000313" key="5">
    <source>
        <dbReference type="EMBL" id="MDR7348243.1"/>
    </source>
</evidence>
<protein>
    <submittedName>
        <fullName evidence="5">Citrate lyase beta subunit</fullName>
    </submittedName>
</protein>
<accession>A0ABU2B658</accession>
<comment type="caution">
    <text evidence="5">The sequence shown here is derived from an EMBL/GenBank/DDBJ whole genome shotgun (WGS) entry which is preliminary data.</text>
</comment>
<dbReference type="InterPro" id="IPR040442">
    <property type="entry name" value="Pyrv_kinase-like_dom_sf"/>
</dbReference>
<organism evidence="5 6">
    <name type="scientific">Enteractinococcus fodinae</name>
    <dbReference type="NCBI Taxonomy" id="684663"/>
    <lineage>
        <taxon>Bacteria</taxon>
        <taxon>Bacillati</taxon>
        <taxon>Actinomycetota</taxon>
        <taxon>Actinomycetes</taxon>
        <taxon>Micrococcales</taxon>
        <taxon>Micrococcaceae</taxon>
    </lineage>
</organism>
<dbReference type="EMBL" id="JAVDYJ010000001">
    <property type="protein sequence ID" value="MDR7348243.1"/>
    <property type="molecule type" value="Genomic_DNA"/>
</dbReference>
<keyword evidence="6" id="KW-1185">Reference proteome</keyword>
<keyword evidence="5" id="KW-0456">Lyase</keyword>
<feature type="domain" description="HpcH/HpaI aldolase/citrate lyase" evidence="4">
    <location>
        <begin position="16"/>
        <end position="225"/>
    </location>
</feature>
<dbReference type="PIRSF" id="PIRSF015582">
    <property type="entry name" value="Cit_lyase_B"/>
    <property type="match status" value="1"/>
</dbReference>
<evidence type="ECO:0000259" key="4">
    <source>
        <dbReference type="Pfam" id="PF03328"/>
    </source>
</evidence>
<comment type="cofactor">
    <cofactor evidence="1">
        <name>Mg(2+)</name>
        <dbReference type="ChEBI" id="CHEBI:18420"/>
    </cofactor>
</comment>
<evidence type="ECO:0000256" key="3">
    <source>
        <dbReference type="ARBA" id="ARBA00022842"/>
    </source>
</evidence>